<keyword evidence="7" id="KW-1185">Reference proteome</keyword>
<sequence length="310" mass="34181">MGLPKSVIIYEVGPREGFQIEDGPISTSDKVNLINGLTETGLTSIEVTSFVSPKWVPQMADAEEVLSQIKRKEGVSYRTVYLNIKGLHRAYQNNVTLDGVLMLTASNTFSKRNTNKDIKETLSTIPSWIQAYKEYKIPVEQIAVMAAFGCNFEGDIEQQKILDILRQTIQMAEENGETIQKFKLADTMGWANPQQIKNMIYTIRNEWPQIKILLHLHDTRGLGMANAYAAMEEGVNEFETALGGLGGCPFAAVKGAAGNIATEDFVFMCMELGIGTGINLDLLIENVSAAEMIVGHSLPGHLLRGGLLRR</sequence>
<gene>
    <name evidence="6" type="ORF">KHB02_011665</name>
    <name evidence="5" type="ORF">KHB02_04730</name>
</gene>
<dbReference type="Gene3D" id="3.20.20.70">
    <property type="entry name" value="Aldolase class I"/>
    <property type="match status" value="1"/>
</dbReference>
<dbReference type="GO" id="GO:0046951">
    <property type="term" value="P:ketone body biosynthetic process"/>
    <property type="evidence" value="ECO:0007669"/>
    <property type="project" value="TreeGrafter"/>
</dbReference>
<evidence type="ECO:0000313" key="7">
    <source>
        <dbReference type="Proteomes" id="UP000677265"/>
    </source>
</evidence>
<dbReference type="AlphaFoldDB" id="A0A942Y6N4"/>
<evidence type="ECO:0000259" key="4">
    <source>
        <dbReference type="PROSITE" id="PS50991"/>
    </source>
</evidence>
<dbReference type="GO" id="GO:0004419">
    <property type="term" value="F:hydroxymethylglutaryl-CoA lyase activity"/>
    <property type="evidence" value="ECO:0007669"/>
    <property type="project" value="TreeGrafter"/>
</dbReference>
<dbReference type="PROSITE" id="PS50991">
    <property type="entry name" value="PYR_CT"/>
    <property type="match status" value="1"/>
</dbReference>
<feature type="domain" description="Pyruvate carboxyltransferase" evidence="4">
    <location>
        <begin position="7"/>
        <end position="284"/>
    </location>
</feature>
<dbReference type="GO" id="GO:0046872">
    <property type="term" value="F:metal ion binding"/>
    <property type="evidence" value="ECO:0007669"/>
    <property type="project" value="UniProtKB-KW"/>
</dbReference>
<dbReference type="Pfam" id="PF00682">
    <property type="entry name" value="HMGL-like"/>
    <property type="match status" value="1"/>
</dbReference>
<dbReference type="InterPro" id="IPR000891">
    <property type="entry name" value="PYR_CT"/>
</dbReference>
<dbReference type="EMBL" id="JAGYPE020000017">
    <property type="protein sequence ID" value="MCH6266180.1"/>
    <property type="molecule type" value="Genomic_DNA"/>
</dbReference>
<reference evidence="5" key="1">
    <citation type="submission" date="2021-05" db="EMBL/GenBank/DDBJ databases">
        <title>Novel Bacillus species.</title>
        <authorList>
            <person name="Liu G."/>
        </authorList>
    </citation>
    <scope>NUCLEOTIDE SEQUENCE</scope>
    <source>
        <strain evidence="5 7">FJAT-50051</strain>
    </source>
</reference>
<dbReference type="PANTHER" id="PTHR42738">
    <property type="entry name" value="HYDROXYMETHYLGLUTARYL-COA LYASE"/>
    <property type="match status" value="1"/>
</dbReference>
<keyword evidence="3 5" id="KW-0456">Lyase</keyword>
<dbReference type="SUPFAM" id="SSF51569">
    <property type="entry name" value="Aldolase"/>
    <property type="match status" value="1"/>
</dbReference>
<dbReference type="CDD" id="cd07938">
    <property type="entry name" value="DRE_TIM_HMGL"/>
    <property type="match status" value="1"/>
</dbReference>
<keyword evidence="2" id="KW-0479">Metal-binding</keyword>
<evidence type="ECO:0000256" key="2">
    <source>
        <dbReference type="ARBA" id="ARBA00022723"/>
    </source>
</evidence>
<evidence type="ECO:0000256" key="3">
    <source>
        <dbReference type="ARBA" id="ARBA00023239"/>
    </source>
</evidence>
<dbReference type="EMBL" id="JAGYPE010000001">
    <property type="protein sequence ID" value="MBS4180697.1"/>
    <property type="molecule type" value="Genomic_DNA"/>
</dbReference>
<dbReference type="NCBIfam" id="NF004283">
    <property type="entry name" value="PRK05692.1"/>
    <property type="match status" value="1"/>
</dbReference>
<dbReference type="InterPro" id="IPR043594">
    <property type="entry name" value="HMGL"/>
</dbReference>
<name>A0A942Y6N4_9BACI</name>
<protein>
    <submittedName>
        <fullName evidence="5">Hydroxymethylglutaryl-CoA lyase</fullName>
    </submittedName>
</protein>
<evidence type="ECO:0000313" key="6">
    <source>
        <dbReference type="EMBL" id="MCH6266180.1"/>
    </source>
</evidence>
<dbReference type="Proteomes" id="UP000677265">
    <property type="component" value="Unassembled WGS sequence"/>
</dbReference>
<dbReference type="InterPro" id="IPR013785">
    <property type="entry name" value="Aldolase_TIM"/>
</dbReference>
<dbReference type="GO" id="GO:0006552">
    <property type="term" value="P:L-leucine catabolic process"/>
    <property type="evidence" value="ECO:0007669"/>
    <property type="project" value="TreeGrafter"/>
</dbReference>
<accession>A0A942Y6N4</accession>
<proteinExistence type="inferred from homology"/>
<evidence type="ECO:0000313" key="5">
    <source>
        <dbReference type="EMBL" id="MBS4180697.1"/>
    </source>
</evidence>
<organism evidence="5">
    <name type="scientific">Neobacillus citreus</name>
    <dbReference type="NCBI Taxonomy" id="2833578"/>
    <lineage>
        <taxon>Bacteria</taxon>
        <taxon>Bacillati</taxon>
        <taxon>Bacillota</taxon>
        <taxon>Bacilli</taxon>
        <taxon>Bacillales</taxon>
        <taxon>Bacillaceae</taxon>
        <taxon>Neobacillus</taxon>
    </lineage>
</organism>
<evidence type="ECO:0000256" key="1">
    <source>
        <dbReference type="ARBA" id="ARBA00009405"/>
    </source>
</evidence>
<dbReference type="PANTHER" id="PTHR42738:SF7">
    <property type="entry name" value="HYDROXYMETHYLGLUTARYL-COA LYASE"/>
    <property type="match status" value="1"/>
</dbReference>
<comment type="similarity">
    <text evidence="1">Belongs to the HMG-CoA lyase family.</text>
</comment>
<dbReference type="RefSeq" id="WP_213140650.1">
    <property type="nucleotide sequence ID" value="NZ_JAGYPE020000017.1"/>
</dbReference>
<comment type="caution">
    <text evidence="5">The sequence shown here is derived from an EMBL/GenBank/DDBJ whole genome shotgun (WGS) entry which is preliminary data.</text>
</comment>